<dbReference type="PANTHER" id="PTHR34477">
    <property type="entry name" value="UPF0213 PROTEIN YHBQ"/>
    <property type="match status" value="1"/>
</dbReference>
<dbReference type="Proteomes" id="UP001320544">
    <property type="component" value="Chromosome"/>
</dbReference>
<organism evidence="3 4">
    <name type="scientific">Raoultibacter timonensis</name>
    <dbReference type="NCBI Taxonomy" id="1907662"/>
    <lineage>
        <taxon>Bacteria</taxon>
        <taxon>Bacillati</taxon>
        <taxon>Actinomycetota</taxon>
        <taxon>Coriobacteriia</taxon>
        <taxon>Eggerthellales</taxon>
        <taxon>Eggerthellaceae</taxon>
        <taxon>Raoultibacter</taxon>
    </lineage>
</organism>
<keyword evidence="4" id="KW-1185">Reference proteome</keyword>
<dbReference type="PROSITE" id="PS50164">
    <property type="entry name" value="GIY_YIG"/>
    <property type="match status" value="1"/>
</dbReference>
<evidence type="ECO:0000256" key="1">
    <source>
        <dbReference type="ARBA" id="ARBA00007435"/>
    </source>
</evidence>
<accession>A0ABN6MF86</accession>
<gene>
    <name evidence="3" type="ORF">CE91St30_19930</name>
</gene>
<evidence type="ECO:0000259" key="2">
    <source>
        <dbReference type="PROSITE" id="PS50164"/>
    </source>
</evidence>
<protein>
    <recommendedName>
        <fullName evidence="2">GIY-YIG domain-containing protein</fullName>
    </recommendedName>
</protein>
<proteinExistence type="inferred from homology"/>
<dbReference type="Gene3D" id="3.40.1440.10">
    <property type="entry name" value="GIY-YIG endonuclease"/>
    <property type="match status" value="1"/>
</dbReference>
<dbReference type="SUPFAM" id="SSF82771">
    <property type="entry name" value="GIY-YIG endonuclease"/>
    <property type="match status" value="1"/>
</dbReference>
<dbReference type="InterPro" id="IPR000305">
    <property type="entry name" value="GIY-YIG_endonuc"/>
</dbReference>
<dbReference type="CDD" id="cd10456">
    <property type="entry name" value="GIY-YIG_UPF0213"/>
    <property type="match status" value="1"/>
</dbReference>
<sequence length="107" mass="12132">MNDAAPAREPSHYMYVLECADGTLYTGYAADVEQRVATHNEGRGAKYTRSRLPVKLVACAAFATKNEAMSAEYRFKQLTRSQKLRLLDAARESPFEIVLDEWLSDQR</sequence>
<feature type="domain" description="GIY-YIG" evidence="2">
    <location>
        <begin position="10"/>
        <end position="85"/>
    </location>
</feature>
<comment type="similarity">
    <text evidence="1">Belongs to the UPF0213 family.</text>
</comment>
<name>A0ABN6MF86_9ACTN</name>
<dbReference type="PANTHER" id="PTHR34477:SF1">
    <property type="entry name" value="UPF0213 PROTEIN YHBQ"/>
    <property type="match status" value="1"/>
</dbReference>
<reference evidence="3 4" key="1">
    <citation type="submission" date="2022-01" db="EMBL/GenBank/DDBJ databases">
        <title>Novel bile acid biosynthetic pathways are enriched in the microbiome of centenarians.</title>
        <authorList>
            <person name="Sato Y."/>
            <person name="Atarashi K."/>
            <person name="Plichta R.D."/>
            <person name="Arai Y."/>
            <person name="Sasajima S."/>
            <person name="Kearney M.S."/>
            <person name="Suda W."/>
            <person name="Takeshita K."/>
            <person name="Sasaki T."/>
            <person name="Okamoto S."/>
            <person name="Skelly N.A."/>
            <person name="Okamura Y."/>
            <person name="Vlamakis H."/>
            <person name="Li Y."/>
            <person name="Tanoue T."/>
            <person name="Takei H."/>
            <person name="Nittono H."/>
            <person name="Narushima S."/>
            <person name="Irie J."/>
            <person name="Itoh H."/>
            <person name="Moriya K."/>
            <person name="Sugiura Y."/>
            <person name="Suematsu M."/>
            <person name="Moritoki N."/>
            <person name="Shibata S."/>
            <person name="Littman R.D."/>
            <person name="Fischbach A.M."/>
            <person name="Uwamino Y."/>
            <person name="Inoue T."/>
            <person name="Honda A."/>
            <person name="Hattori M."/>
            <person name="Murai T."/>
            <person name="Xavier J.R."/>
            <person name="Hirose N."/>
            <person name="Honda K."/>
        </authorList>
    </citation>
    <scope>NUCLEOTIDE SEQUENCE [LARGE SCALE GENOMIC DNA]</scope>
    <source>
        <strain evidence="3 4">CE91-St30</strain>
    </source>
</reference>
<dbReference type="RefSeq" id="WP_244385899.1">
    <property type="nucleotide sequence ID" value="NZ_AP025564.1"/>
</dbReference>
<evidence type="ECO:0000313" key="4">
    <source>
        <dbReference type="Proteomes" id="UP001320544"/>
    </source>
</evidence>
<dbReference type="Pfam" id="PF01541">
    <property type="entry name" value="GIY-YIG"/>
    <property type="match status" value="1"/>
</dbReference>
<dbReference type="InterPro" id="IPR050190">
    <property type="entry name" value="UPF0213_domain"/>
</dbReference>
<dbReference type="InterPro" id="IPR035901">
    <property type="entry name" value="GIY-YIG_endonuc_sf"/>
</dbReference>
<dbReference type="EMBL" id="AP025564">
    <property type="protein sequence ID" value="BDE96660.1"/>
    <property type="molecule type" value="Genomic_DNA"/>
</dbReference>
<evidence type="ECO:0000313" key="3">
    <source>
        <dbReference type="EMBL" id="BDE96660.1"/>
    </source>
</evidence>